<feature type="repeat" description="WD" evidence="12">
    <location>
        <begin position="190"/>
        <end position="231"/>
    </location>
</feature>
<comment type="subunit">
    <text evidence="11">Self-associates. Interacts with NDL1 and dynein.</text>
</comment>
<dbReference type="CDD" id="cd00200">
    <property type="entry name" value="WD40"/>
    <property type="match status" value="1"/>
</dbReference>
<comment type="similarity">
    <text evidence="11">Belongs to the WD repeat LIS1/nudF family.</text>
</comment>
<keyword evidence="2 11" id="KW-0963">Cytoplasm</keyword>
<evidence type="ECO:0000256" key="3">
    <source>
        <dbReference type="ARBA" id="ARBA00022574"/>
    </source>
</evidence>
<evidence type="ECO:0000259" key="13">
    <source>
        <dbReference type="Pfam" id="PF24951"/>
    </source>
</evidence>
<evidence type="ECO:0000313" key="15">
    <source>
        <dbReference type="Proteomes" id="UP000054248"/>
    </source>
</evidence>
<dbReference type="HOGENOM" id="CLU_000288_57_15_1"/>
<evidence type="ECO:0000256" key="9">
    <source>
        <dbReference type="ARBA" id="ARBA00023212"/>
    </source>
</evidence>
<dbReference type="EMBL" id="KN822942">
    <property type="protein sequence ID" value="KIO34823.1"/>
    <property type="molecule type" value="Genomic_DNA"/>
</dbReference>
<dbReference type="InterPro" id="IPR006594">
    <property type="entry name" value="LisH"/>
</dbReference>
<dbReference type="OrthoDB" id="10264588at2759"/>
<dbReference type="HAMAP" id="MF_03141">
    <property type="entry name" value="lis1"/>
    <property type="match status" value="1"/>
</dbReference>
<evidence type="ECO:0000313" key="14">
    <source>
        <dbReference type="EMBL" id="KIO34823.1"/>
    </source>
</evidence>
<evidence type="ECO:0000256" key="7">
    <source>
        <dbReference type="ARBA" id="ARBA00022776"/>
    </source>
</evidence>
<dbReference type="GO" id="GO:0007154">
    <property type="term" value="P:cell communication"/>
    <property type="evidence" value="ECO:0007669"/>
    <property type="project" value="UniProtKB-ARBA"/>
</dbReference>
<dbReference type="Pfam" id="PF24951">
    <property type="entry name" value="LisH_PAC1"/>
    <property type="match status" value="1"/>
</dbReference>
<keyword evidence="9 11" id="KW-0206">Cytoskeleton</keyword>
<comment type="function">
    <text evidence="11">Positively regulates the activity of the minus-end directed microtubule motor protein dynein. May enhance dynein-mediated microtubule sliding by targeting dynein to the microtubule plus end. Required for nuclear migration during vegetative growth as well as development. Required for retrograde early endosome (EE) transport from the hyphal tip. Required for localization of dynein to the mitotic spindle poles. Recruits additional proteins to the dynein complex at SPBs.</text>
</comment>
<keyword evidence="7 11" id="KW-0498">Mitosis</keyword>
<feature type="repeat" description="WD" evidence="12">
    <location>
        <begin position="147"/>
        <end position="182"/>
    </location>
</feature>
<protein>
    <recommendedName>
        <fullName evidence="11">Nuclear distribution protein PAC1</fullName>
    </recommendedName>
    <alternativeName>
        <fullName evidence="11">Lissencephaly-1 homolog</fullName>
        <shortName evidence="11">LIS-1</shortName>
    </alternativeName>
    <alternativeName>
        <fullName evidence="11">nudF homolog</fullName>
    </alternativeName>
</protein>
<evidence type="ECO:0000256" key="12">
    <source>
        <dbReference type="PROSITE-ProRule" id="PRU00221"/>
    </source>
</evidence>
<evidence type="ECO:0000256" key="1">
    <source>
        <dbReference type="ARBA" id="ARBA00022448"/>
    </source>
</evidence>
<organism evidence="14 15">
    <name type="scientific">Tulasnella calospora MUT 4182</name>
    <dbReference type="NCBI Taxonomy" id="1051891"/>
    <lineage>
        <taxon>Eukaryota</taxon>
        <taxon>Fungi</taxon>
        <taxon>Dikarya</taxon>
        <taxon>Basidiomycota</taxon>
        <taxon>Agaricomycotina</taxon>
        <taxon>Agaricomycetes</taxon>
        <taxon>Cantharellales</taxon>
        <taxon>Tulasnellaceae</taxon>
        <taxon>Tulasnella</taxon>
    </lineage>
</organism>
<dbReference type="PRINTS" id="PR00320">
    <property type="entry name" value="GPROTEINBRPT"/>
</dbReference>
<dbReference type="GO" id="GO:0005875">
    <property type="term" value="C:microtubule associated complex"/>
    <property type="evidence" value="ECO:0007669"/>
    <property type="project" value="UniProtKB-UniRule"/>
</dbReference>
<dbReference type="GO" id="GO:0051301">
    <property type="term" value="P:cell division"/>
    <property type="evidence" value="ECO:0007669"/>
    <property type="project" value="UniProtKB-KW"/>
</dbReference>
<keyword evidence="10 11" id="KW-0131">Cell cycle</keyword>
<dbReference type="PANTHER" id="PTHR19879">
    <property type="entry name" value="TRANSCRIPTION INITIATION FACTOR TFIID"/>
    <property type="match status" value="1"/>
</dbReference>
<evidence type="ECO:0000256" key="8">
    <source>
        <dbReference type="ARBA" id="ARBA00023054"/>
    </source>
</evidence>
<dbReference type="SUPFAM" id="SSF109925">
    <property type="entry name" value="Lissencephaly-1 protein (Lis-1, PAF-AH alpha) N-terminal domain"/>
    <property type="match status" value="1"/>
</dbReference>
<feature type="repeat" description="WD" evidence="12">
    <location>
        <begin position="232"/>
        <end position="273"/>
    </location>
</feature>
<dbReference type="PANTHER" id="PTHR19879:SF9">
    <property type="entry name" value="TRANSCRIPTION INITIATION FACTOR TFIID SUBUNIT 5"/>
    <property type="match status" value="1"/>
</dbReference>
<keyword evidence="1 11" id="KW-0813">Transport</keyword>
<dbReference type="FunFam" id="2.130.10.10:FF:000342">
    <property type="entry name" value="Nuclear distribution protein PAC1"/>
    <property type="match status" value="1"/>
</dbReference>
<dbReference type="PROSITE" id="PS50082">
    <property type="entry name" value="WD_REPEATS_2"/>
    <property type="match status" value="6"/>
</dbReference>
<dbReference type="InterPro" id="IPR019775">
    <property type="entry name" value="WD40_repeat_CS"/>
</dbReference>
<keyword evidence="15" id="KW-1185">Reference proteome</keyword>
<dbReference type="FunFam" id="1.20.960.30:FF:000002">
    <property type="entry name" value="Platelet-activating factor acetylhydrolase ib"/>
    <property type="match status" value="1"/>
</dbReference>
<dbReference type="AlphaFoldDB" id="A0A0C3LL62"/>
<dbReference type="PROSITE" id="PS50896">
    <property type="entry name" value="LISH"/>
    <property type="match status" value="1"/>
</dbReference>
<evidence type="ECO:0000256" key="10">
    <source>
        <dbReference type="ARBA" id="ARBA00023306"/>
    </source>
</evidence>
<dbReference type="GO" id="GO:0000922">
    <property type="term" value="C:spindle pole"/>
    <property type="evidence" value="ECO:0007669"/>
    <property type="project" value="UniProtKB-SubCell"/>
</dbReference>
<evidence type="ECO:0000256" key="11">
    <source>
        <dbReference type="HAMAP-Rule" id="MF_03141"/>
    </source>
</evidence>
<dbReference type="InterPro" id="IPR015943">
    <property type="entry name" value="WD40/YVTN_repeat-like_dom_sf"/>
</dbReference>
<dbReference type="GO" id="GO:0005874">
    <property type="term" value="C:microtubule"/>
    <property type="evidence" value="ECO:0007669"/>
    <property type="project" value="UniProtKB-KW"/>
</dbReference>
<proteinExistence type="inferred from homology"/>
<sequence length="436" mass="48319">MASLLSERQKEELHRSILDYLHSQNFTEAFNVLQSECGIQYTPDPKAKYNGLLEKKWTSVIRLQKKIMDLENRNALLTEELNTSPGKRAASQADWVPRAPPRHVLTGHRGVVNRVTFHPVFSLVVSASEDSTVKVWDWETGEFERTLKGHTRAVHDVDFDPKGDLLVSCSSDLTIKLWDVQNEYKNIKTLVGHDHVVSTARFMPSGDLIVSASRDTSIRVWDVALGHCLKTYSGHSQWVRSVLPCDDGRLLVSACNDHTARIWDAQTGEVKMDFLGHENVVEVAIFAPIAAYPHIRELAGLSATDRNKAPGLFVATGGRDKLIKLWDATSGQVLRNLAGHTNWVRALVFHPTGKFLLSAADDYSIRVWDLKTGRCTKVVDAAHSHFVGTMTWGRALVSGAKAPADGTAKSADDDAEKKINVLATGSVDLTVKIWTP</sequence>
<reference evidence="14 15" key="1">
    <citation type="submission" date="2014-04" db="EMBL/GenBank/DDBJ databases">
        <authorList>
            <consortium name="DOE Joint Genome Institute"/>
            <person name="Kuo A."/>
            <person name="Girlanda M."/>
            <person name="Perotto S."/>
            <person name="Kohler A."/>
            <person name="Nagy L.G."/>
            <person name="Floudas D."/>
            <person name="Copeland A."/>
            <person name="Barry K.W."/>
            <person name="Cichocki N."/>
            <person name="Veneault-Fourrey C."/>
            <person name="LaButti K."/>
            <person name="Lindquist E.A."/>
            <person name="Lipzen A."/>
            <person name="Lundell T."/>
            <person name="Morin E."/>
            <person name="Murat C."/>
            <person name="Sun H."/>
            <person name="Tunlid A."/>
            <person name="Henrissat B."/>
            <person name="Grigoriev I.V."/>
            <person name="Hibbett D.S."/>
            <person name="Martin F."/>
            <person name="Nordberg H.P."/>
            <person name="Cantor M.N."/>
            <person name="Hua S.X."/>
        </authorList>
    </citation>
    <scope>NUCLEOTIDE SEQUENCE [LARGE SCALE GENOMIC DNA]</scope>
    <source>
        <strain evidence="14 15">MUT 4182</strain>
    </source>
</reference>
<dbReference type="GO" id="GO:0070840">
    <property type="term" value="F:dynein complex binding"/>
    <property type="evidence" value="ECO:0007669"/>
    <property type="project" value="UniProtKB-UniRule"/>
</dbReference>
<feature type="repeat" description="WD" evidence="12">
    <location>
        <begin position="313"/>
        <end position="336"/>
    </location>
</feature>
<dbReference type="PROSITE" id="PS50294">
    <property type="entry name" value="WD_REPEATS_REGION"/>
    <property type="match status" value="5"/>
</dbReference>
<evidence type="ECO:0000256" key="4">
    <source>
        <dbReference type="ARBA" id="ARBA00022618"/>
    </source>
</evidence>
<dbReference type="STRING" id="1051891.A0A0C3LL62"/>
<name>A0A0C3LL62_9AGAM</name>
<dbReference type="InterPro" id="IPR020472">
    <property type="entry name" value="WD40_PAC1"/>
</dbReference>
<dbReference type="GO" id="GO:0000132">
    <property type="term" value="P:establishment of mitotic spindle orientation"/>
    <property type="evidence" value="ECO:0007669"/>
    <property type="project" value="UniProtKB-UniRule"/>
</dbReference>
<feature type="repeat" description="WD" evidence="12">
    <location>
        <begin position="337"/>
        <end position="378"/>
    </location>
</feature>
<dbReference type="SMART" id="SM00320">
    <property type="entry name" value="WD40"/>
    <property type="match status" value="7"/>
</dbReference>
<dbReference type="SUPFAM" id="SSF50978">
    <property type="entry name" value="WD40 repeat-like"/>
    <property type="match status" value="1"/>
</dbReference>
<dbReference type="GO" id="GO:0023052">
    <property type="term" value="P:signaling"/>
    <property type="evidence" value="ECO:0007669"/>
    <property type="project" value="UniProtKB-ARBA"/>
</dbReference>
<dbReference type="InterPro" id="IPR056795">
    <property type="entry name" value="PAC1-like_LisH-like_dom"/>
</dbReference>
<dbReference type="Pfam" id="PF00400">
    <property type="entry name" value="WD40"/>
    <property type="match status" value="6"/>
</dbReference>
<feature type="repeat" description="WD" evidence="12">
    <location>
        <begin position="105"/>
        <end position="146"/>
    </location>
</feature>
<dbReference type="PIRSF" id="PIRSF037647">
    <property type="entry name" value="Dynein_regulator_Lis1"/>
    <property type="match status" value="1"/>
</dbReference>
<dbReference type="InterPro" id="IPR037190">
    <property type="entry name" value="LIS1_N"/>
</dbReference>
<keyword evidence="3 12" id="KW-0853">WD repeat</keyword>
<keyword evidence="4 11" id="KW-0132">Cell division</keyword>
<dbReference type="InterPro" id="IPR001680">
    <property type="entry name" value="WD40_rpt"/>
</dbReference>
<dbReference type="PROSITE" id="PS00678">
    <property type="entry name" value="WD_REPEATS_1"/>
    <property type="match status" value="4"/>
</dbReference>
<dbReference type="InterPro" id="IPR017252">
    <property type="entry name" value="Dynein_regulator_LIS1"/>
</dbReference>
<accession>A0A0C3LL62</accession>
<evidence type="ECO:0000256" key="2">
    <source>
        <dbReference type="ARBA" id="ARBA00022490"/>
    </source>
</evidence>
<keyword evidence="6" id="KW-0677">Repeat</keyword>
<comment type="domain">
    <text evidence="11">Dimerization mediated by the LisH domain may be required to activate dynein.</text>
</comment>
<dbReference type="GO" id="GO:0051012">
    <property type="term" value="P:microtubule sliding"/>
    <property type="evidence" value="ECO:0007669"/>
    <property type="project" value="UniProtKB-UniRule"/>
</dbReference>
<gene>
    <name evidence="11" type="primary">PAC1</name>
    <name evidence="11" type="synonym">LIS1</name>
    <name evidence="14" type="ORF">M407DRAFT_63897</name>
</gene>
<comment type="subcellular location">
    <subcellularLocation>
        <location evidence="11">Cytoplasm</location>
        <location evidence="11">Cytoskeleton</location>
    </subcellularLocation>
    <subcellularLocation>
        <location evidence="11">Cytoplasm</location>
        <location evidence="11">Cytoskeleton</location>
        <location evidence="11">Spindle pole</location>
    </subcellularLocation>
    <text evidence="11">Localizes to the plus ends of microtubules at the hyphal tip and the mitotic spindle poles.</text>
</comment>
<dbReference type="Gene3D" id="1.20.960.30">
    <property type="match status" value="1"/>
</dbReference>
<dbReference type="SMART" id="SM00667">
    <property type="entry name" value="LisH"/>
    <property type="match status" value="1"/>
</dbReference>
<dbReference type="GO" id="GO:0005737">
    <property type="term" value="C:cytoplasm"/>
    <property type="evidence" value="ECO:0007669"/>
    <property type="project" value="UniProtKB-UniRule"/>
</dbReference>
<keyword evidence="8 11" id="KW-0175">Coiled coil</keyword>
<keyword evidence="5 11" id="KW-0493">Microtubule</keyword>
<evidence type="ECO:0000256" key="6">
    <source>
        <dbReference type="ARBA" id="ARBA00022737"/>
    </source>
</evidence>
<evidence type="ECO:0000256" key="5">
    <source>
        <dbReference type="ARBA" id="ARBA00022701"/>
    </source>
</evidence>
<reference evidence="15" key="2">
    <citation type="submission" date="2015-01" db="EMBL/GenBank/DDBJ databases">
        <title>Evolutionary Origins and Diversification of the Mycorrhizal Mutualists.</title>
        <authorList>
            <consortium name="DOE Joint Genome Institute"/>
            <consortium name="Mycorrhizal Genomics Consortium"/>
            <person name="Kohler A."/>
            <person name="Kuo A."/>
            <person name="Nagy L.G."/>
            <person name="Floudas D."/>
            <person name="Copeland A."/>
            <person name="Barry K.W."/>
            <person name="Cichocki N."/>
            <person name="Veneault-Fourrey C."/>
            <person name="LaButti K."/>
            <person name="Lindquist E.A."/>
            <person name="Lipzen A."/>
            <person name="Lundell T."/>
            <person name="Morin E."/>
            <person name="Murat C."/>
            <person name="Riley R."/>
            <person name="Ohm R."/>
            <person name="Sun H."/>
            <person name="Tunlid A."/>
            <person name="Henrissat B."/>
            <person name="Grigoriev I.V."/>
            <person name="Hibbett D.S."/>
            <person name="Martin F."/>
        </authorList>
    </citation>
    <scope>NUCLEOTIDE SEQUENCE [LARGE SCALE GENOMIC DNA]</scope>
    <source>
        <strain evidence="15">MUT 4182</strain>
    </source>
</reference>
<dbReference type="InterPro" id="IPR036322">
    <property type="entry name" value="WD40_repeat_dom_sf"/>
</dbReference>
<dbReference type="Proteomes" id="UP000054248">
    <property type="component" value="Unassembled WGS sequence"/>
</dbReference>
<feature type="domain" description="PAC1-like LisH-like dimerisation" evidence="13">
    <location>
        <begin position="7"/>
        <end position="41"/>
    </location>
</feature>
<dbReference type="Gene3D" id="2.130.10.10">
    <property type="entry name" value="YVTN repeat-like/Quinoprotein amine dehydrogenase"/>
    <property type="match status" value="1"/>
</dbReference>